<evidence type="ECO:0000313" key="2">
    <source>
        <dbReference type="EMBL" id="KAG0118904.1"/>
    </source>
</evidence>
<evidence type="ECO:0000313" key="4">
    <source>
        <dbReference type="Proteomes" id="UP000618051"/>
    </source>
</evidence>
<accession>A0A835NQ60</accession>
<gene>
    <name evidence="3" type="ORF">IHE44_0001847</name>
    <name evidence="2" type="ORF">IHE44_015073</name>
</gene>
<name>A0A835NQ60_9PASS</name>
<reference evidence="2" key="1">
    <citation type="submission" date="2020-10" db="EMBL/GenBank/DDBJ databases">
        <title>Feather gene expression reveals the developmental basis of iridescence in African starlings.</title>
        <authorList>
            <person name="Rubenstein D.R."/>
        </authorList>
    </citation>
    <scope>NUCLEOTIDE SEQUENCE</scope>
    <source>
        <strain evidence="2">SS15</strain>
        <tissue evidence="2">Liver</tissue>
    </source>
</reference>
<evidence type="ECO:0000313" key="3">
    <source>
        <dbReference type="EMBL" id="KAI1235762.1"/>
    </source>
</evidence>
<dbReference type="AlphaFoldDB" id="A0A835NQ60"/>
<organism evidence="2">
    <name type="scientific">Lamprotornis superbus</name>
    <dbReference type="NCBI Taxonomy" id="245042"/>
    <lineage>
        <taxon>Eukaryota</taxon>
        <taxon>Metazoa</taxon>
        <taxon>Chordata</taxon>
        <taxon>Craniata</taxon>
        <taxon>Vertebrata</taxon>
        <taxon>Euteleostomi</taxon>
        <taxon>Archelosauria</taxon>
        <taxon>Archosauria</taxon>
        <taxon>Dinosauria</taxon>
        <taxon>Saurischia</taxon>
        <taxon>Theropoda</taxon>
        <taxon>Coelurosauria</taxon>
        <taxon>Aves</taxon>
        <taxon>Neognathae</taxon>
        <taxon>Neoaves</taxon>
        <taxon>Telluraves</taxon>
        <taxon>Australaves</taxon>
        <taxon>Passeriformes</taxon>
        <taxon>Sturnidae</taxon>
        <taxon>Lamprotornis</taxon>
    </lineage>
</organism>
<sequence length="210" mass="23030">MNRSGGEAADSFGNHWDSTQPRVALPAQLQRGCICRDLTSGVTWLRNQAGTALTLPGFDAPIFLWEPFPQSPAQIQPILPWIPFSSHAFSSSHLGSSRVAEENQSWSQFRASAAFPRDGADLFSLPDPQSPPPEHSPSIPQRLMDVPDGAGRSPSSKGWLCRAPLLSPPMPWHRGIITAAASSFYCLDARSHQLWNPAPREDTLLITFLH</sequence>
<protein>
    <submittedName>
        <fullName evidence="2">Uncharacterized protein</fullName>
    </submittedName>
</protein>
<reference evidence="3" key="3">
    <citation type="submission" date="2022-01" db="EMBL/GenBank/DDBJ databases">
        <authorList>
            <person name="Rubenstein D.R."/>
        </authorList>
    </citation>
    <scope>NUCLEOTIDE SEQUENCE</scope>
    <source>
        <strain evidence="3">SS15</strain>
        <tissue evidence="3">Liver</tissue>
    </source>
</reference>
<reference evidence="3 4" key="2">
    <citation type="journal article" date="2021" name="J. Hered.">
        <title>Feather Gene Expression Elucidates the Developmental Basis of Plumage Iridescence in African Starlings.</title>
        <authorList>
            <person name="Rubenstein D.R."/>
            <person name="Corvelo A."/>
            <person name="MacManes M.D."/>
            <person name="Maia R."/>
            <person name="Narzisi G."/>
            <person name="Rousaki A."/>
            <person name="Vandenabeele P."/>
            <person name="Shawkey M.D."/>
            <person name="Solomon J."/>
        </authorList>
    </citation>
    <scope>NUCLEOTIDE SEQUENCE [LARGE SCALE GENOMIC DNA]</scope>
    <source>
        <strain evidence="3">SS15</strain>
    </source>
</reference>
<keyword evidence="4" id="KW-1185">Reference proteome</keyword>
<dbReference type="EMBL" id="JADDUC020000011">
    <property type="protein sequence ID" value="KAI1235762.1"/>
    <property type="molecule type" value="Genomic_DNA"/>
</dbReference>
<feature type="region of interest" description="Disordered" evidence="1">
    <location>
        <begin position="120"/>
        <end position="155"/>
    </location>
</feature>
<comment type="caution">
    <text evidence="2">The sequence shown here is derived from an EMBL/GenBank/DDBJ whole genome shotgun (WGS) entry which is preliminary data.</text>
</comment>
<proteinExistence type="predicted"/>
<dbReference type="EMBL" id="JADDUC010000097">
    <property type="protein sequence ID" value="KAG0118904.1"/>
    <property type="molecule type" value="Genomic_DNA"/>
</dbReference>
<dbReference type="Proteomes" id="UP000618051">
    <property type="component" value="Unassembled WGS sequence"/>
</dbReference>
<evidence type="ECO:0000256" key="1">
    <source>
        <dbReference type="SAM" id="MobiDB-lite"/>
    </source>
</evidence>